<dbReference type="AlphaFoldDB" id="A0A645AZW8"/>
<accession>A0A645AZW8</accession>
<evidence type="ECO:0000256" key="3">
    <source>
        <dbReference type="ARBA" id="ARBA00022475"/>
    </source>
</evidence>
<feature type="transmembrane region" description="Helical" evidence="7">
    <location>
        <begin position="228"/>
        <end position="245"/>
    </location>
</feature>
<dbReference type="Pfam" id="PF13440">
    <property type="entry name" value="Polysacc_synt_3"/>
    <property type="match status" value="1"/>
</dbReference>
<name>A0A645AZW8_9ZZZZ</name>
<dbReference type="PANTHER" id="PTHR30250:SF10">
    <property type="entry name" value="LIPOPOLYSACCHARIDE BIOSYNTHESIS PROTEIN WZXC"/>
    <property type="match status" value="1"/>
</dbReference>
<protein>
    <submittedName>
        <fullName evidence="8">Teichuronic acid biosynthesis protein TuaB</fullName>
    </submittedName>
</protein>
<feature type="transmembrane region" description="Helical" evidence="7">
    <location>
        <begin position="252"/>
        <end position="270"/>
    </location>
</feature>
<evidence type="ECO:0000256" key="6">
    <source>
        <dbReference type="ARBA" id="ARBA00023136"/>
    </source>
</evidence>
<comment type="subcellular location">
    <subcellularLocation>
        <location evidence="1">Cell membrane</location>
        <topology evidence="1">Multi-pass membrane protein</topology>
    </subcellularLocation>
</comment>
<gene>
    <name evidence="8" type="primary">tuaB_8</name>
    <name evidence="8" type="ORF">SDC9_105169</name>
</gene>
<proteinExistence type="inferred from homology"/>
<dbReference type="GO" id="GO:0005886">
    <property type="term" value="C:plasma membrane"/>
    <property type="evidence" value="ECO:0007669"/>
    <property type="project" value="UniProtKB-SubCell"/>
</dbReference>
<evidence type="ECO:0000256" key="5">
    <source>
        <dbReference type="ARBA" id="ARBA00022989"/>
    </source>
</evidence>
<feature type="transmembrane region" description="Helical" evidence="7">
    <location>
        <begin position="101"/>
        <end position="120"/>
    </location>
</feature>
<evidence type="ECO:0000256" key="1">
    <source>
        <dbReference type="ARBA" id="ARBA00004651"/>
    </source>
</evidence>
<feature type="transmembrane region" description="Helical" evidence="7">
    <location>
        <begin position="180"/>
        <end position="208"/>
    </location>
</feature>
<organism evidence="8">
    <name type="scientific">bioreactor metagenome</name>
    <dbReference type="NCBI Taxonomy" id="1076179"/>
    <lineage>
        <taxon>unclassified sequences</taxon>
        <taxon>metagenomes</taxon>
        <taxon>ecological metagenomes</taxon>
    </lineage>
</organism>
<evidence type="ECO:0000256" key="2">
    <source>
        <dbReference type="ARBA" id="ARBA00007430"/>
    </source>
</evidence>
<evidence type="ECO:0000256" key="4">
    <source>
        <dbReference type="ARBA" id="ARBA00022692"/>
    </source>
</evidence>
<dbReference type="EMBL" id="VSSQ01016711">
    <property type="protein sequence ID" value="MPM58338.1"/>
    <property type="molecule type" value="Genomic_DNA"/>
</dbReference>
<dbReference type="PANTHER" id="PTHR30250">
    <property type="entry name" value="PST FAMILY PREDICTED COLANIC ACID TRANSPORTER"/>
    <property type="match status" value="1"/>
</dbReference>
<keyword evidence="5 7" id="KW-1133">Transmembrane helix</keyword>
<dbReference type="InterPro" id="IPR050833">
    <property type="entry name" value="Poly_Biosynth_Transport"/>
</dbReference>
<keyword evidence="4 7" id="KW-0812">Transmembrane</keyword>
<reference evidence="8" key="1">
    <citation type="submission" date="2019-08" db="EMBL/GenBank/DDBJ databases">
        <authorList>
            <person name="Kucharzyk K."/>
            <person name="Murdoch R.W."/>
            <person name="Higgins S."/>
            <person name="Loffler F."/>
        </authorList>
    </citation>
    <scope>NUCLEOTIDE SEQUENCE</scope>
</reference>
<sequence>MWFTVDWRPKLLFSFERVKTLFAFSSKLLASQLLDTLYNNLRSLIIGKIYAPVVLGYYNRGEQFPSLIVTNVDTSIQSVMLPALSSQQDNRRRMKDMMRRSIVTSSFLVFPMMIGLAVVAKPLVLILLTEKWLPAVPFIQIFSISYALRPIHTSNLQAINALGRSDIFLRLEIIKKTMGLIVLVGTVRYGVYTIAIGAIFTSIVSSFINAYPNSALLDYSYREQWKDIMPSLLLSVLMGAAIYGIQFLDMSVLLSLMLQILVGTVFYFAMAKILRLECFDYLLNTFKELLSRKKNKQKKIA</sequence>
<keyword evidence="3" id="KW-1003">Cell membrane</keyword>
<comment type="caution">
    <text evidence="8">The sequence shown here is derived from an EMBL/GenBank/DDBJ whole genome shotgun (WGS) entry which is preliminary data.</text>
</comment>
<keyword evidence="6 7" id="KW-0472">Membrane</keyword>
<evidence type="ECO:0000256" key="7">
    <source>
        <dbReference type="SAM" id="Phobius"/>
    </source>
</evidence>
<evidence type="ECO:0000313" key="8">
    <source>
        <dbReference type="EMBL" id="MPM58338.1"/>
    </source>
</evidence>
<comment type="similarity">
    <text evidence="2">Belongs to the polysaccharide synthase family.</text>
</comment>